<evidence type="ECO:0000256" key="1">
    <source>
        <dbReference type="SAM" id="MobiDB-lite"/>
    </source>
</evidence>
<dbReference type="AlphaFoldDB" id="A0AA36CLJ8"/>
<keyword evidence="5" id="KW-1185">Reference proteome</keyword>
<name>A0AA36CLJ8_9BILA</name>
<evidence type="ECO:0000313" key="4">
    <source>
        <dbReference type="EMBL" id="CAJ0571328.1"/>
    </source>
</evidence>
<sequence>MHFYRVAAPYIGSCQHMKQMCSNQLVSRSLLTATSGSFNPARQTSKGPAPSPPKEGSLMYKYEGFIGRWPKFLAIHRMVVDGSKWCFSDVKTYIRVRRDLSASRRKLEQLSVEELEVLVQSGRELMKMSFLFTSEGPKLAVVAALLPLPMTVYIVGAAVIFFPRLILTRHFWTDAQRAEFFASEVQKSQKAAQQILADLKTVKIENVALPALKELDNSKMADLARLHGLIPLPLPGLKRRLETRAEALRRLDHVLNFSSLTNRQIVFHCYIRRIDFSGMSNAQMIDALTEWSQRTRRLSDSSYLVAPLLFKSGRNL</sequence>
<protein>
    <recommendedName>
        <fullName evidence="3">Letm1 RBD domain-containing protein</fullName>
    </recommendedName>
</protein>
<dbReference type="EMBL" id="CATQJA010002556">
    <property type="protein sequence ID" value="CAJ0571328.1"/>
    <property type="molecule type" value="Genomic_DNA"/>
</dbReference>
<evidence type="ECO:0000256" key="2">
    <source>
        <dbReference type="SAM" id="Phobius"/>
    </source>
</evidence>
<reference evidence="4" key="1">
    <citation type="submission" date="2023-06" db="EMBL/GenBank/DDBJ databases">
        <authorList>
            <person name="Delattre M."/>
        </authorList>
    </citation>
    <scope>NUCLEOTIDE SEQUENCE</scope>
    <source>
        <strain evidence="4">AF72</strain>
    </source>
</reference>
<feature type="domain" description="Letm1 RBD" evidence="3">
    <location>
        <begin position="212"/>
        <end position="304"/>
    </location>
</feature>
<evidence type="ECO:0000259" key="3">
    <source>
        <dbReference type="Pfam" id="PF07766"/>
    </source>
</evidence>
<feature type="compositionally biased region" description="Polar residues" evidence="1">
    <location>
        <begin position="36"/>
        <end position="46"/>
    </location>
</feature>
<dbReference type="Proteomes" id="UP001177023">
    <property type="component" value="Unassembled WGS sequence"/>
</dbReference>
<feature type="transmembrane region" description="Helical" evidence="2">
    <location>
        <begin position="139"/>
        <end position="162"/>
    </location>
</feature>
<feature type="domain" description="Letm1 RBD" evidence="3">
    <location>
        <begin position="132"/>
        <end position="200"/>
    </location>
</feature>
<dbReference type="InterPro" id="IPR033122">
    <property type="entry name" value="LETM1-like_RBD"/>
</dbReference>
<organism evidence="4 5">
    <name type="scientific">Mesorhabditis spiculigera</name>
    <dbReference type="NCBI Taxonomy" id="96644"/>
    <lineage>
        <taxon>Eukaryota</taxon>
        <taxon>Metazoa</taxon>
        <taxon>Ecdysozoa</taxon>
        <taxon>Nematoda</taxon>
        <taxon>Chromadorea</taxon>
        <taxon>Rhabditida</taxon>
        <taxon>Rhabditina</taxon>
        <taxon>Rhabditomorpha</taxon>
        <taxon>Rhabditoidea</taxon>
        <taxon>Rhabditidae</taxon>
        <taxon>Mesorhabditinae</taxon>
        <taxon>Mesorhabditis</taxon>
    </lineage>
</organism>
<feature type="non-terminal residue" evidence="4">
    <location>
        <position position="316"/>
    </location>
</feature>
<keyword evidence="2" id="KW-0812">Transmembrane</keyword>
<keyword evidence="2" id="KW-1133">Transmembrane helix</keyword>
<feature type="region of interest" description="Disordered" evidence="1">
    <location>
        <begin position="36"/>
        <end position="55"/>
    </location>
</feature>
<keyword evidence="2" id="KW-0472">Membrane</keyword>
<evidence type="ECO:0000313" key="5">
    <source>
        <dbReference type="Proteomes" id="UP001177023"/>
    </source>
</evidence>
<comment type="caution">
    <text evidence="4">The sequence shown here is derived from an EMBL/GenBank/DDBJ whole genome shotgun (WGS) entry which is preliminary data.</text>
</comment>
<gene>
    <name evidence="4" type="ORF">MSPICULIGERA_LOCUS9739</name>
</gene>
<dbReference type="GO" id="GO:0043022">
    <property type="term" value="F:ribosome binding"/>
    <property type="evidence" value="ECO:0007669"/>
    <property type="project" value="InterPro"/>
</dbReference>
<accession>A0AA36CLJ8</accession>
<proteinExistence type="predicted"/>
<dbReference type="Pfam" id="PF07766">
    <property type="entry name" value="LETM1_RBD"/>
    <property type="match status" value="2"/>
</dbReference>